<sequence>MELLLLSISFLVSLQRNVLTVPIPDITSVTNPSDICKAYLNNDTVFAVVYDSMPNKGLNTVTGLDLSDIILDELLRYAASRSQRNRQRVLDIVDERRKGVFRERENQFRPPVKRSAKEKIGYVDEHDLRIQCLIRQYLKNIQKGDGIKIPATDHGEMMKIEDFPLANNKRELALNPTGWRRKRETDYKRQKLLEFLQNMRQLLEKREDLEFNPTGW</sequence>
<dbReference type="Proteomes" id="UP001195483">
    <property type="component" value="Unassembled WGS sequence"/>
</dbReference>
<dbReference type="EMBL" id="JAEAOA010001978">
    <property type="protein sequence ID" value="KAK3605784.1"/>
    <property type="molecule type" value="Genomic_DNA"/>
</dbReference>
<keyword evidence="3" id="KW-1185">Reference proteome</keyword>
<keyword evidence="1" id="KW-0732">Signal</keyword>
<evidence type="ECO:0000313" key="2">
    <source>
        <dbReference type="EMBL" id="KAK3605784.1"/>
    </source>
</evidence>
<feature type="signal peptide" evidence="1">
    <location>
        <begin position="1"/>
        <end position="20"/>
    </location>
</feature>
<feature type="chain" id="PRO_5042264590" evidence="1">
    <location>
        <begin position="21"/>
        <end position="216"/>
    </location>
</feature>
<dbReference type="AlphaFoldDB" id="A0AAE0T8L9"/>
<gene>
    <name evidence="2" type="ORF">CHS0354_033986</name>
</gene>
<name>A0AAE0T8L9_9BIVA</name>
<reference evidence="2" key="3">
    <citation type="submission" date="2023-05" db="EMBL/GenBank/DDBJ databases">
        <authorList>
            <person name="Smith C.H."/>
        </authorList>
    </citation>
    <scope>NUCLEOTIDE SEQUENCE</scope>
    <source>
        <strain evidence="2">CHS0354</strain>
        <tissue evidence="2">Mantle</tissue>
    </source>
</reference>
<organism evidence="2 3">
    <name type="scientific">Potamilus streckersoni</name>
    <dbReference type="NCBI Taxonomy" id="2493646"/>
    <lineage>
        <taxon>Eukaryota</taxon>
        <taxon>Metazoa</taxon>
        <taxon>Spiralia</taxon>
        <taxon>Lophotrochozoa</taxon>
        <taxon>Mollusca</taxon>
        <taxon>Bivalvia</taxon>
        <taxon>Autobranchia</taxon>
        <taxon>Heteroconchia</taxon>
        <taxon>Palaeoheterodonta</taxon>
        <taxon>Unionida</taxon>
        <taxon>Unionoidea</taxon>
        <taxon>Unionidae</taxon>
        <taxon>Ambleminae</taxon>
        <taxon>Lampsilini</taxon>
        <taxon>Potamilus</taxon>
    </lineage>
</organism>
<evidence type="ECO:0000313" key="3">
    <source>
        <dbReference type="Proteomes" id="UP001195483"/>
    </source>
</evidence>
<reference evidence="2" key="1">
    <citation type="journal article" date="2021" name="Genome Biol. Evol.">
        <title>A High-Quality Reference Genome for a Parasitic Bivalve with Doubly Uniparental Inheritance (Bivalvia: Unionida).</title>
        <authorList>
            <person name="Smith C.H."/>
        </authorList>
    </citation>
    <scope>NUCLEOTIDE SEQUENCE</scope>
    <source>
        <strain evidence="2">CHS0354</strain>
    </source>
</reference>
<accession>A0AAE0T8L9</accession>
<proteinExistence type="predicted"/>
<protein>
    <submittedName>
        <fullName evidence="2">Uncharacterized protein</fullName>
    </submittedName>
</protein>
<reference evidence="2" key="2">
    <citation type="journal article" date="2021" name="Genome Biol. Evol.">
        <title>Developing a high-quality reference genome for a parasitic bivalve with doubly uniparental inheritance (Bivalvia: Unionida).</title>
        <authorList>
            <person name="Smith C.H."/>
        </authorList>
    </citation>
    <scope>NUCLEOTIDE SEQUENCE</scope>
    <source>
        <strain evidence="2">CHS0354</strain>
        <tissue evidence="2">Mantle</tissue>
    </source>
</reference>
<evidence type="ECO:0000256" key="1">
    <source>
        <dbReference type="SAM" id="SignalP"/>
    </source>
</evidence>
<comment type="caution">
    <text evidence="2">The sequence shown here is derived from an EMBL/GenBank/DDBJ whole genome shotgun (WGS) entry which is preliminary data.</text>
</comment>